<dbReference type="PANTHER" id="PTHR22624">
    <property type="entry name" value="CYSTEINE PROTEASE ATG4"/>
    <property type="match status" value="1"/>
</dbReference>
<evidence type="ECO:0000256" key="3">
    <source>
        <dbReference type="ARBA" id="ARBA00022448"/>
    </source>
</evidence>
<evidence type="ECO:0000313" key="14">
    <source>
        <dbReference type="EMBL" id="RUS85505.1"/>
    </source>
</evidence>
<comment type="caution">
    <text evidence="14">The sequence shown here is derived from an EMBL/GenBank/DDBJ whole genome shotgun (WGS) entry which is preliminary data.</text>
</comment>
<evidence type="ECO:0000256" key="12">
    <source>
        <dbReference type="SAM" id="MobiDB-lite"/>
    </source>
</evidence>
<dbReference type="GO" id="GO:0015031">
    <property type="term" value="P:protein transport"/>
    <property type="evidence" value="ECO:0007669"/>
    <property type="project" value="UniProtKB-KW"/>
</dbReference>
<evidence type="ECO:0000256" key="6">
    <source>
        <dbReference type="ARBA" id="ARBA00022801"/>
    </source>
</evidence>
<evidence type="ECO:0000256" key="1">
    <source>
        <dbReference type="ARBA" id="ARBA00004496"/>
    </source>
</evidence>
<dbReference type="GO" id="GO:0004197">
    <property type="term" value="F:cysteine-type endopeptidase activity"/>
    <property type="evidence" value="ECO:0007669"/>
    <property type="project" value="TreeGrafter"/>
</dbReference>
<evidence type="ECO:0000256" key="10">
    <source>
        <dbReference type="ARBA" id="ARBA00029362"/>
    </source>
</evidence>
<proteinExistence type="inferred from homology"/>
<dbReference type="SUPFAM" id="SSF54001">
    <property type="entry name" value="Cysteine proteinases"/>
    <property type="match status" value="1"/>
</dbReference>
<sequence length="114" mass="12972">MEDVLRLCTAREKSESLSNSGEAESSKNDQGKEETWLRSLIILIPMRLGGEVMNEIYVPCVKNLLTQESCMGIIGGKPKHSLYFIGWQDNKLIHLDPHYCREAVDTSDKNFKIE</sequence>
<evidence type="ECO:0000256" key="4">
    <source>
        <dbReference type="ARBA" id="ARBA00022490"/>
    </source>
</evidence>
<comment type="similarity">
    <text evidence="2 11">Belongs to the peptidase C54 family.</text>
</comment>
<keyword evidence="8 11" id="KW-0653">Protein transport</keyword>
<dbReference type="GO" id="GO:0034727">
    <property type="term" value="P:piecemeal microautophagy of the nucleus"/>
    <property type="evidence" value="ECO:0007669"/>
    <property type="project" value="TreeGrafter"/>
</dbReference>
<evidence type="ECO:0000313" key="15">
    <source>
        <dbReference type="Proteomes" id="UP000271974"/>
    </source>
</evidence>
<dbReference type="EC" id="3.4.22.-" evidence="11"/>
<dbReference type="GO" id="GO:0000423">
    <property type="term" value="P:mitophagy"/>
    <property type="evidence" value="ECO:0007669"/>
    <property type="project" value="TreeGrafter"/>
</dbReference>
<keyword evidence="9 11" id="KW-0072">Autophagy</keyword>
<evidence type="ECO:0000256" key="11">
    <source>
        <dbReference type="RuleBase" id="RU363115"/>
    </source>
</evidence>
<dbReference type="InterPro" id="IPR038765">
    <property type="entry name" value="Papain-like_cys_pep_sf"/>
</dbReference>
<evidence type="ECO:0000256" key="7">
    <source>
        <dbReference type="ARBA" id="ARBA00022807"/>
    </source>
</evidence>
<comment type="function">
    <text evidence="11">Cysteine protease that plays a key role in autophagy by mediating both proteolytic activation and delipidation of ATG8 family proteins.</text>
</comment>
<evidence type="ECO:0000256" key="2">
    <source>
        <dbReference type="ARBA" id="ARBA00010958"/>
    </source>
</evidence>
<dbReference type="GO" id="GO:0019786">
    <property type="term" value="F:protein-phosphatidylethanolamide deconjugating activity"/>
    <property type="evidence" value="ECO:0007669"/>
    <property type="project" value="InterPro"/>
</dbReference>
<dbReference type="Proteomes" id="UP000271974">
    <property type="component" value="Unassembled WGS sequence"/>
</dbReference>
<keyword evidence="5 11" id="KW-0645">Protease</keyword>
<name>A0A433TVC9_ELYCH</name>
<dbReference type="InterPro" id="IPR005078">
    <property type="entry name" value="Peptidase_C54"/>
</dbReference>
<dbReference type="PANTHER" id="PTHR22624:SF52">
    <property type="entry name" value="CYSTEINE PROTEASE"/>
    <property type="match status" value="1"/>
</dbReference>
<dbReference type="GO" id="GO:0000045">
    <property type="term" value="P:autophagosome assembly"/>
    <property type="evidence" value="ECO:0007669"/>
    <property type="project" value="TreeGrafter"/>
</dbReference>
<evidence type="ECO:0000256" key="8">
    <source>
        <dbReference type="ARBA" id="ARBA00022927"/>
    </source>
</evidence>
<keyword evidence="4 11" id="KW-0963">Cytoplasm</keyword>
<feature type="domain" description="Peptidase C54 catalytic" evidence="13">
    <location>
        <begin position="8"/>
        <end position="112"/>
    </location>
</feature>
<dbReference type="GO" id="GO:0035973">
    <property type="term" value="P:aggrephagy"/>
    <property type="evidence" value="ECO:0007669"/>
    <property type="project" value="TreeGrafter"/>
</dbReference>
<keyword evidence="3" id="KW-0813">Transport</keyword>
<evidence type="ECO:0000259" key="13">
    <source>
        <dbReference type="Pfam" id="PF03416"/>
    </source>
</evidence>
<keyword evidence="6 11" id="KW-0378">Hydrolase</keyword>
<feature type="non-terminal residue" evidence="14">
    <location>
        <position position="114"/>
    </location>
</feature>
<protein>
    <recommendedName>
        <fullName evidence="11">Cysteine protease</fullName>
        <ecNumber evidence="11">3.4.22.-</ecNumber>
    </recommendedName>
</protein>
<comment type="subcellular location">
    <subcellularLocation>
        <location evidence="1 11">Cytoplasm</location>
    </subcellularLocation>
</comment>
<keyword evidence="7" id="KW-0788">Thiol protease</keyword>
<dbReference type="EMBL" id="RQTK01000167">
    <property type="protein sequence ID" value="RUS85505.1"/>
    <property type="molecule type" value="Genomic_DNA"/>
</dbReference>
<dbReference type="InterPro" id="IPR046792">
    <property type="entry name" value="Peptidase_C54_cat"/>
</dbReference>
<feature type="region of interest" description="Disordered" evidence="12">
    <location>
        <begin position="8"/>
        <end position="32"/>
    </location>
</feature>
<dbReference type="Pfam" id="PF03416">
    <property type="entry name" value="Peptidase_C54"/>
    <property type="match status" value="1"/>
</dbReference>
<organism evidence="14 15">
    <name type="scientific">Elysia chlorotica</name>
    <name type="common">Eastern emerald elysia</name>
    <name type="synonym">Sea slug</name>
    <dbReference type="NCBI Taxonomy" id="188477"/>
    <lineage>
        <taxon>Eukaryota</taxon>
        <taxon>Metazoa</taxon>
        <taxon>Spiralia</taxon>
        <taxon>Lophotrochozoa</taxon>
        <taxon>Mollusca</taxon>
        <taxon>Gastropoda</taxon>
        <taxon>Heterobranchia</taxon>
        <taxon>Euthyneura</taxon>
        <taxon>Panpulmonata</taxon>
        <taxon>Sacoglossa</taxon>
        <taxon>Placobranchoidea</taxon>
        <taxon>Plakobranchidae</taxon>
        <taxon>Elysia</taxon>
    </lineage>
</organism>
<gene>
    <name evidence="14" type="ORF">EGW08_006713</name>
</gene>
<dbReference type="AlphaFoldDB" id="A0A433TVC9"/>
<dbReference type="OrthoDB" id="2960936at2759"/>
<evidence type="ECO:0000256" key="5">
    <source>
        <dbReference type="ARBA" id="ARBA00022670"/>
    </source>
</evidence>
<keyword evidence="15" id="KW-1185">Reference proteome</keyword>
<dbReference type="GO" id="GO:0016485">
    <property type="term" value="P:protein processing"/>
    <property type="evidence" value="ECO:0007669"/>
    <property type="project" value="TreeGrafter"/>
</dbReference>
<evidence type="ECO:0000256" key="9">
    <source>
        <dbReference type="ARBA" id="ARBA00023006"/>
    </source>
</evidence>
<dbReference type="STRING" id="188477.A0A433TVC9"/>
<comment type="catalytic activity">
    <reaction evidence="10">
        <text>[protein]-C-terminal L-amino acid-glycyl-phosphatidylethanolamide + H2O = [protein]-C-terminal L-amino acid-glycine + a 1,2-diacyl-sn-glycero-3-phosphoethanolamine</text>
        <dbReference type="Rhea" id="RHEA:67548"/>
        <dbReference type="Rhea" id="RHEA-COMP:17323"/>
        <dbReference type="Rhea" id="RHEA-COMP:17324"/>
        <dbReference type="ChEBI" id="CHEBI:15377"/>
        <dbReference type="ChEBI" id="CHEBI:64612"/>
        <dbReference type="ChEBI" id="CHEBI:172940"/>
        <dbReference type="ChEBI" id="CHEBI:172941"/>
    </reaction>
    <physiologicalReaction direction="left-to-right" evidence="10">
        <dbReference type="Rhea" id="RHEA:67549"/>
    </physiologicalReaction>
</comment>
<reference evidence="14 15" key="1">
    <citation type="submission" date="2019-01" db="EMBL/GenBank/DDBJ databases">
        <title>A draft genome assembly of the solar-powered sea slug Elysia chlorotica.</title>
        <authorList>
            <person name="Cai H."/>
            <person name="Li Q."/>
            <person name="Fang X."/>
            <person name="Li J."/>
            <person name="Curtis N.E."/>
            <person name="Altenburger A."/>
            <person name="Shibata T."/>
            <person name="Feng M."/>
            <person name="Maeda T."/>
            <person name="Schwartz J.A."/>
            <person name="Shigenobu S."/>
            <person name="Lundholm N."/>
            <person name="Nishiyama T."/>
            <person name="Yang H."/>
            <person name="Hasebe M."/>
            <person name="Li S."/>
            <person name="Pierce S.K."/>
            <person name="Wang J."/>
        </authorList>
    </citation>
    <scope>NUCLEOTIDE SEQUENCE [LARGE SCALE GENOMIC DNA]</scope>
    <source>
        <strain evidence="14">EC2010</strain>
        <tissue evidence="14">Whole organism of an adult</tissue>
    </source>
</reference>
<accession>A0A433TVC9</accession>
<dbReference type="GO" id="GO:0005737">
    <property type="term" value="C:cytoplasm"/>
    <property type="evidence" value="ECO:0007669"/>
    <property type="project" value="UniProtKB-SubCell"/>
</dbReference>